<sequence length="90" mass="10222">MKDPICKHISGITEIVQPKELVCEECTKVGGEWLHLRTCQSCGATLCCDSSPAKHMTRHYIQTNHPVVISAEPGENWLWCYPDKAFVEYE</sequence>
<dbReference type="AlphaFoldDB" id="A0A916N5M8"/>
<dbReference type="Gene3D" id="3.30.40.10">
    <property type="entry name" value="Zinc/RING finger domain, C3HC4 (zinc finger)"/>
    <property type="match status" value="1"/>
</dbReference>
<dbReference type="GO" id="GO:0008270">
    <property type="term" value="F:zinc ion binding"/>
    <property type="evidence" value="ECO:0007669"/>
    <property type="project" value="InterPro"/>
</dbReference>
<reference evidence="2" key="1">
    <citation type="submission" date="2021-04" db="EMBL/GenBank/DDBJ databases">
        <authorList>
            <person name="Rodrigo-Torres L."/>
            <person name="Arahal R. D."/>
            <person name="Lucena T."/>
        </authorList>
    </citation>
    <scope>NUCLEOTIDE SEQUENCE</scope>
    <source>
        <strain evidence="2">CECT 9275</strain>
    </source>
</reference>
<evidence type="ECO:0000259" key="1">
    <source>
        <dbReference type="PROSITE" id="PS50271"/>
    </source>
</evidence>
<dbReference type="RefSeq" id="WP_215238802.1">
    <property type="nucleotide sequence ID" value="NZ_CAJRAF010000002.1"/>
</dbReference>
<dbReference type="EMBL" id="CAJRAF010000002">
    <property type="protein sequence ID" value="CAG4999016.1"/>
    <property type="molecule type" value="Genomic_DNA"/>
</dbReference>
<dbReference type="PROSITE" id="PS50271">
    <property type="entry name" value="ZF_UBP"/>
    <property type="match status" value="1"/>
</dbReference>
<evidence type="ECO:0000313" key="2">
    <source>
        <dbReference type="EMBL" id="CAG4999016.1"/>
    </source>
</evidence>
<organism evidence="2 3">
    <name type="scientific">Dyadobacter helix</name>
    <dbReference type="NCBI Taxonomy" id="2822344"/>
    <lineage>
        <taxon>Bacteria</taxon>
        <taxon>Pseudomonadati</taxon>
        <taxon>Bacteroidota</taxon>
        <taxon>Cytophagia</taxon>
        <taxon>Cytophagales</taxon>
        <taxon>Spirosomataceae</taxon>
        <taxon>Dyadobacter</taxon>
    </lineage>
</organism>
<proteinExistence type="predicted"/>
<evidence type="ECO:0000313" key="3">
    <source>
        <dbReference type="Proteomes" id="UP000680038"/>
    </source>
</evidence>
<comment type="caution">
    <text evidence="2">The sequence shown here is derived from an EMBL/GenBank/DDBJ whole genome shotgun (WGS) entry which is preliminary data.</text>
</comment>
<dbReference type="SUPFAM" id="SSF57850">
    <property type="entry name" value="RING/U-box"/>
    <property type="match status" value="1"/>
</dbReference>
<keyword evidence="3" id="KW-1185">Reference proteome</keyword>
<protein>
    <recommendedName>
        <fullName evidence="1">UBP-type domain-containing protein</fullName>
    </recommendedName>
</protein>
<dbReference type="Pfam" id="PF02148">
    <property type="entry name" value="zf-UBP"/>
    <property type="match status" value="1"/>
</dbReference>
<accession>A0A916N5M8</accession>
<dbReference type="Proteomes" id="UP000680038">
    <property type="component" value="Unassembled WGS sequence"/>
</dbReference>
<gene>
    <name evidence="2" type="ORF">DYBT9275_02132</name>
</gene>
<name>A0A916N5M8_9BACT</name>
<dbReference type="InterPro" id="IPR013083">
    <property type="entry name" value="Znf_RING/FYVE/PHD"/>
</dbReference>
<dbReference type="InterPro" id="IPR001607">
    <property type="entry name" value="Znf_UBP"/>
</dbReference>
<feature type="domain" description="UBP-type" evidence="1">
    <location>
        <begin position="4"/>
        <end position="90"/>
    </location>
</feature>